<feature type="compositionally biased region" description="Polar residues" evidence="5">
    <location>
        <begin position="39"/>
        <end position="48"/>
    </location>
</feature>
<proteinExistence type="predicted"/>
<dbReference type="PANTHER" id="PTHR31100:SF63">
    <property type="entry name" value="AT-HOOK MOTIF NUCLEAR-LOCALIZED PROTEIN"/>
    <property type="match status" value="1"/>
</dbReference>
<evidence type="ECO:0000256" key="1">
    <source>
        <dbReference type="ARBA" id="ARBA00023015"/>
    </source>
</evidence>
<evidence type="ECO:0000256" key="2">
    <source>
        <dbReference type="ARBA" id="ARBA00023125"/>
    </source>
</evidence>
<dbReference type="SUPFAM" id="SSF117856">
    <property type="entry name" value="AF0104/ALDC/Ptd012-like"/>
    <property type="match status" value="1"/>
</dbReference>
<evidence type="ECO:0000256" key="5">
    <source>
        <dbReference type="SAM" id="MobiDB-lite"/>
    </source>
</evidence>
<comment type="caution">
    <text evidence="7">The sequence shown here is derived from an EMBL/GenBank/DDBJ whole genome shotgun (WGS) entry which is preliminary data.</text>
</comment>
<dbReference type="AlphaFoldDB" id="A0AAN9KI21"/>
<dbReference type="GO" id="GO:0005634">
    <property type="term" value="C:nucleus"/>
    <property type="evidence" value="ECO:0007669"/>
    <property type="project" value="TreeGrafter"/>
</dbReference>
<feature type="region of interest" description="Disordered" evidence="5">
    <location>
        <begin position="1"/>
        <end position="71"/>
    </location>
</feature>
<evidence type="ECO:0000259" key="6">
    <source>
        <dbReference type="PROSITE" id="PS51742"/>
    </source>
</evidence>
<keyword evidence="1" id="KW-0805">Transcription regulation</keyword>
<gene>
    <name evidence="7" type="ORF">RJT34_00280</name>
</gene>
<dbReference type="Proteomes" id="UP001359559">
    <property type="component" value="Unassembled WGS sequence"/>
</dbReference>
<dbReference type="Gene3D" id="3.30.1330.80">
    <property type="entry name" value="Hypothetical protein, similar to alpha- acetolactate decarboxylase, domain 2"/>
    <property type="match status" value="1"/>
</dbReference>
<sequence>MAKHNNNSSNIIASSLSRRSSTSESNSISDHLSLRHHQPSQNQLDLTTPPSKKPRGRPPGSKNKPKAPIARTQHQASFIPVLITIPPGSDIIESIISYAQRHRVSVTTLSASGVLSNVTFRQTLAPSAQALTLHGPFTIMNIFGSYLSNYHHAHPSNTPTSFSITVFSNQGHALSGLVGGKVEASNEVTVLLAVSRNPKVYWVPPFNNHNYNNQP</sequence>
<reference evidence="7 8" key="1">
    <citation type="submission" date="2024-01" db="EMBL/GenBank/DDBJ databases">
        <title>The genomes of 5 underutilized Papilionoideae crops provide insights into root nodulation and disease resistance.</title>
        <authorList>
            <person name="Yuan L."/>
        </authorList>
    </citation>
    <scope>NUCLEOTIDE SEQUENCE [LARGE SCALE GENOMIC DNA]</scope>
    <source>
        <strain evidence="7">LY-2023</strain>
        <tissue evidence="7">Leaf</tissue>
    </source>
</reference>
<evidence type="ECO:0000256" key="3">
    <source>
        <dbReference type="ARBA" id="ARBA00023163"/>
    </source>
</evidence>
<keyword evidence="3" id="KW-0804">Transcription</keyword>
<dbReference type="PANTHER" id="PTHR31100">
    <property type="entry name" value="AT-HOOK MOTIF NUCLEAR-LOCALIZED PROTEIN 15"/>
    <property type="match status" value="1"/>
</dbReference>
<evidence type="ECO:0000313" key="7">
    <source>
        <dbReference type="EMBL" id="KAK7316658.1"/>
    </source>
</evidence>
<dbReference type="EMBL" id="JAYKXN010000001">
    <property type="protein sequence ID" value="KAK7316658.1"/>
    <property type="molecule type" value="Genomic_DNA"/>
</dbReference>
<dbReference type="CDD" id="cd11378">
    <property type="entry name" value="DUF296"/>
    <property type="match status" value="1"/>
</dbReference>
<dbReference type="InterPro" id="IPR014476">
    <property type="entry name" value="AHL15-29"/>
</dbReference>
<evidence type="ECO:0000256" key="4">
    <source>
        <dbReference type="ARBA" id="ARBA00023242"/>
    </source>
</evidence>
<feature type="compositionally biased region" description="Low complexity" evidence="5">
    <location>
        <begin position="1"/>
        <end position="29"/>
    </location>
</feature>
<keyword evidence="4" id="KW-0539">Nucleus</keyword>
<dbReference type="GO" id="GO:0003680">
    <property type="term" value="F:minor groove of adenine-thymine-rich DNA binding"/>
    <property type="evidence" value="ECO:0007669"/>
    <property type="project" value="InterPro"/>
</dbReference>
<dbReference type="Pfam" id="PF03479">
    <property type="entry name" value="PCC"/>
    <property type="match status" value="1"/>
</dbReference>
<feature type="domain" description="PPC" evidence="6">
    <location>
        <begin position="75"/>
        <end position="215"/>
    </location>
</feature>
<organism evidence="7 8">
    <name type="scientific">Clitoria ternatea</name>
    <name type="common">Butterfly pea</name>
    <dbReference type="NCBI Taxonomy" id="43366"/>
    <lineage>
        <taxon>Eukaryota</taxon>
        <taxon>Viridiplantae</taxon>
        <taxon>Streptophyta</taxon>
        <taxon>Embryophyta</taxon>
        <taxon>Tracheophyta</taxon>
        <taxon>Spermatophyta</taxon>
        <taxon>Magnoliopsida</taxon>
        <taxon>eudicotyledons</taxon>
        <taxon>Gunneridae</taxon>
        <taxon>Pentapetalae</taxon>
        <taxon>rosids</taxon>
        <taxon>fabids</taxon>
        <taxon>Fabales</taxon>
        <taxon>Fabaceae</taxon>
        <taxon>Papilionoideae</taxon>
        <taxon>50 kb inversion clade</taxon>
        <taxon>NPAAA clade</taxon>
        <taxon>indigoferoid/millettioid clade</taxon>
        <taxon>Phaseoleae</taxon>
        <taxon>Clitoria</taxon>
    </lineage>
</organism>
<protein>
    <recommendedName>
        <fullName evidence="6">PPC domain-containing protein</fullName>
    </recommendedName>
</protein>
<dbReference type="GO" id="GO:0003700">
    <property type="term" value="F:DNA-binding transcription factor activity"/>
    <property type="evidence" value="ECO:0007669"/>
    <property type="project" value="TreeGrafter"/>
</dbReference>
<dbReference type="InterPro" id="IPR005175">
    <property type="entry name" value="PPC_dom"/>
</dbReference>
<keyword evidence="8" id="KW-1185">Reference proteome</keyword>
<dbReference type="PROSITE" id="PS51742">
    <property type="entry name" value="PPC"/>
    <property type="match status" value="1"/>
</dbReference>
<name>A0AAN9KI21_CLITE</name>
<evidence type="ECO:0000313" key="8">
    <source>
        <dbReference type="Proteomes" id="UP001359559"/>
    </source>
</evidence>
<accession>A0AAN9KI21</accession>
<keyword evidence="2" id="KW-0238">DNA-binding</keyword>